<name>A0A1I7L710_9BACL</name>
<keyword evidence="1" id="KW-0285">Flavoprotein</keyword>
<evidence type="ECO:0000256" key="2">
    <source>
        <dbReference type="ARBA" id="ARBA00022643"/>
    </source>
</evidence>
<keyword evidence="2" id="KW-0288">FMN</keyword>
<dbReference type="OrthoDB" id="7239898at2"/>
<dbReference type="EMBL" id="FPBV01000026">
    <property type="protein sequence ID" value="SFV05415.1"/>
    <property type="molecule type" value="Genomic_DNA"/>
</dbReference>
<dbReference type="InterPro" id="IPR011251">
    <property type="entry name" value="Luciferase-like_dom"/>
</dbReference>
<dbReference type="GO" id="GO:0004497">
    <property type="term" value="F:monooxygenase activity"/>
    <property type="evidence" value="ECO:0007669"/>
    <property type="project" value="UniProtKB-KW"/>
</dbReference>
<dbReference type="RefSeq" id="WP_074956000.1">
    <property type="nucleotide sequence ID" value="NZ_FPBV01000026.1"/>
</dbReference>
<evidence type="ECO:0000313" key="7">
    <source>
        <dbReference type="Proteomes" id="UP000183508"/>
    </source>
</evidence>
<dbReference type="NCBIfam" id="TIGR03619">
    <property type="entry name" value="F420_Rv2161c"/>
    <property type="match status" value="1"/>
</dbReference>
<evidence type="ECO:0000256" key="1">
    <source>
        <dbReference type="ARBA" id="ARBA00022630"/>
    </source>
</evidence>
<dbReference type="InterPro" id="IPR020020">
    <property type="entry name" value="Luciferase-type_oxidoreductase"/>
</dbReference>
<dbReference type="Pfam" id="PF00296">
    <property type="entry name" value="Bac_luciferase"/>
    <property type="match status" value="1"/>
</dbReference>
<dbReference type="STRING" id="392015.SAMN05421543_12640"/>
<organism evidence="6 7">
    <name type="scientific">Alicyclobacillus macrosporangiidus</name>
    <dbReference type="NCBI Taxonomy" id="392015"/>
    <lineage>
        <taxon>Bacteria</taxon>
        <taxon>Bacillati</taxon>
        <taxon>Bacillota</taxon>
        <taxon>Bacilli</taxon>
        <taxon>Bacillales</taxon>
        <taxon>Alicyclobacillaceae</taxon>
        <taxon>Alicyclobacillus</taxon>
    </lineage>
</organism>
<dbReference type="PANTHER" id="PTHR30011">
    <property type="entry name" value="ALKANESULFONATE MONOOXYGENASE-RELATED"/>
    <property type="match status" value="1"/>
</dbReference>
<dbReference type="AlphaFoldDB" id="A0A1I7L710"/>
<dbReference type="Gene3D" id="3.20.20.30">
    <property type="entry name" value="Luciferase-like domain"/>
    <property type="match status" value="1"/>
</dbReference>
<dbReference type="GO" id="GO:0016705">
    <property type="term" value="F:oxidoreductase activity, acting on paired donors, with incorporation or reduction of molecular oxygen"/>
    <property type="evidence" value="ECO:0007669"/>
    <property type="project" value="InterPro"/>
</dbReference>
<accession>A0A1I7L710</accession>
<keyword evidence="4" id="KW-0503">Monooxygenase</keyword>
<keyword evidence="7" id="KW-1185">Reference proteome</keyword>
<feature type="domain" description="Luciferase-like" evidence="5">
    <location>
        <begin position="27"/>
        <end position="253"/>
    </location>
</feature>
<evidence type="ECO:0000259" key="5">
    <source>
        <dbReference type="Pfam" id="PF00296"/>
    </source>
</evidence>
<sequence>MFHPPISSQVTDNRGYRRMFSPKKLTLGLFFPIENFSGDEPTMQDQERLARRAEELGFAALWVRDVPLRDPNFGDVGQVFDPWVYLGWIAAHTREIALATGSIVLTLRHPLHTAKAAASVDQLSGGRLVLGVGSGDRPVEFPAFGVPFDERGDRFRHNLQILREAWSKEFPVLSSPYYGHMQDADLVPKPSAQIPVLVTGHSQQSLDWIAKEADGWITYPRALSIQSQIARRWQEALAQAAPGQFKPMVQSFYVDLTDDPDIPPEPIHLGFRGGRKAVLAYLKGLEQIGVNHVILNFKYGRRPAEEVLEEIGEEVLPLLK</sequence>
<reference evidence="7" key="1">
    <citation type="submission" date="2016-10" db="EMBL/GenBank/DDBJ databases">
        <authorList>
            <person name="Varghese N."/>
        </authorList>
    </citation>
    <scope>NUCLEOTIDE SEQUENCE [LARGE SCALE GENOMIC DNA]</scope>
    <source>
        <strain evidence="7">DSM 17980</strain>
    </source>
</reference>
<proteinExistence type="predicted"/>
<gene>
    <name evidence="6" type="ORF">SAMN05421543_12640</name>
</gene>
<evidence type="ECO:0000256" key="4">
    <source>
        <dbReference type="ARBA" id="ARBA00023033"/>
    </source>
</evidence>
<evidence type="ECO:0000256" key="3">
    <source>
        <dbReference type="ARBA" id="ARBA00023002"/>
    </source>
</evidence>
<dbReference type="Proteomes" id="UP000183508">
    <property type="component" value="Unassembled WGS sequence"/>
</dbReference>
<dbReference type="InterPro" id="IPR036661">
    <property type="entry name" value="Luciferase-like_sf"/>
</dbReference>
<dbReference type="eggNOG" id="COG2141">
    <property type="taxonomic scope" value="Bacteria"/>
</dbReference>
<protein>
    <submittedName>
        <fullName evidence="6">Luciferase-type oxidoreductase, BA3436 family</fullName>
    </submittedName>
</protein>
<dbReference type="InterPro" id="IPR051260">
    <property type="entry name" value="Diverse_substr_monoxygenases"/>
</dbReference>
<dbReference type="InterPro" id="IPR019921">
    <property type="entry name" value="Lucif-like_OxRdtase_Rv2161c"/>
</dbReference>
<keyword evidence="3" id="KW-0560">Oxidoreductase</keyword>
<dbReference type="PANTHER" id="PTHR30011:SF16">
    <property type="entry name" value="C2H2 FINGER DOMAIN TRANSCRIPTION FACTOR (EUROFUNG)-RELATED"/>
    <property type="match status" value="1"/>
</dbReference>
<evidence type="ECO:0000313" key="6">
    <source>
        <dbReference type="EMBL" id="SFV05415.1"/>
    </source>
</evidence>
<dbReference type="SUPFAM" id="SSF51679">
    <property type="entry name" value="Bacterial luciferase-like"/>
    <property type="match status" value="1"/>
</dbReference>
<dbReference type="NCBIfam" id="TIGR03571">
    <property type="entry name" value="lucif_BA3436"/>
    <property type="match status" value="1"/>
</dbReference>